<feature type="transmembrane region" description="Helical" evidence="8">
    <location>
        <begin position="516"/>
        <end position="534"/>
    </location>
</feature>
<dbReference type="RefSeq" id="WP_260747303.1">
    <property type="nucleotide sequence ID" value="NZ_CP092109.1"/>
</dbReference>
<feature type="compositionally biased region" description="Acidic residues" evidence="7">
    <location>
        <begin position="294"/>
        <end position="310"/>
    </location>
</feature>
<dbReference type="SUPFAM" id="SSF116726">
    <property type="entry name" value="TrkA C-terminal domain-like"/>
    <property type="match status" value="2"/>
</dbReference>
<gene>
    <name evidence="10" type="ORF">L9S41_14805</name>
</gene>
<proteinExistence type="predicted"/>
<organism evidence="10 11">
    <name type="scientific">Geoalkalibacter halelectricus</name>
    <dbReference type="NCBI Taxonomy" id="2847045"/>
    <lineage>
        <taxon>Bacteria</taxon>
        <taxon>Pseudomonadati</taxon>
        <taxon>Thermodesulfobacteriota</taxon>
        <taxon>Desulfuromonadia</taxon>
        <taxon>Desulfuromonadales</taxon>
        <taxon>Geoalkalibacteraceae</taxon>
        <taxon>Geoalkalibacter</taxon>
    </lineage>
</organism>
<comment type="subcellular location">
    <subcellularLocation>
        <location evidence="1">Membrane</location>
        <topology evidence="1">Multi-pass membrane protein</topology>
    </subcellularLocation>
</comment>
<sequence>MTFEQTLIIALLFATMATFIWGRWRHDLVAMGALLLCVFAGLVPGREAFAGFGHPAVITVGCVLVLSYGLQVSGAIDVLAKKVLPNSAGPTLSLLALCGLAALLSGFMNNVGALALLMPVAMQMAKRLELPQGKILMPLAFASIIGGLTTLIGTPPNLIIAGFRAEAGYGSFAMFDYLPVGLAVSIAGVLFIALIGWRLVPARRQEDTSGFDTGTYFSEVRISEDSKAADKPVREVEELLEQADAQIIGLVRHNLRMSAPNPWHRLQEGDILVIEAEPESLASVLSDLGLELEEDVPPPENEQDQEEEDEKTLRPEAAGSGSDEDEQESDPEKKKDKTAGEEILIQELVVLPNAMLVGRTASDIELRTRHGINLLAISRQGRHSIKRLRSTAIRPGDVLLMRGHQQALAGFAGQYGCLPLAERDISVPQKGQALLAALIMAAAIAVTALGLLPVAVAFAAGVLTFILLKIVPLRSLYSSIDWSVIVLLGAMLPVAGAMEATGTADFLATTLIENLSMGHAVLTLTLILVATMLLTDFMNNAATAALMCPLALSTANQLGANPDSFLMAIAVGASCSLLTPIGHQNNTLILGPGGFRFGDYWQLGLPMEVVVTLVSVPMILWVWPL</sequence>
<evidence type="ECO:0000313" key="11">
    <source>
        <dbReference type="Proteomes" id="UP001060414"/>
    </source>
</evidence>
<dbReference type="PROSITE" id="PS51202">
    <property type="entry name" value="RCK_C"/>
    <property type="match status" value="2"/>
</dbReference>
<evidence type="ECO:0000256" key="6">
    <source>
        <dbReference type="ARBA" id="ARBA00023136"/>
    </source>
</evidence>
<evidence type="ECO:0000256" key="2">
    <source>
        <dbReference type="ARBA" id="ARBA00022448"/>
    </source>
</evidence>
<protein>
    <submittedName>
        <fullName evidence="10">SLC13 family permease</fullName>
    </submittedName>
</protein>
<feature type="compositionally biased region" description="Basic and acidic residues" evidence="7">
    <location>
        <begin position="330"/>
        <end position="339"/>
    </location>
</feature>
<feature type="transmembrane region" description="Helical" evidence="8">
    <location>
        <begin position="139"/>
        <end position="160"/>
    </location>
</feature>
<feature type="domain" description="RCK C-terminal" evidence="9">
    <location>
        <begin position="333"/>
        <end position="417"/>
    </location>
</feature>
<dbReference type="PRINTS" id="PR00173">
    <property type="entry name" value="EDTRNSPORT"/>
</dbReference>
<feature type="transmembrane region" description="Helical" evidence="8">
    <location>
        <begin position="57"/>
        <end position="80"/>
    </location>
</feature>
<feature type="transmembrane region" description="Helical" evidence="8">
    <location>
        <begin position="28"/>
        <end position="45"/>
    </location>
</feature>
<dbReference type="Gene3D" id="3.30.70.1450">
    <property type="entry name" value="Regulator of K+ conductance, C-terminal domain"/>
    <property type="match status" value="2"/>
</dbReference>
<evidence type="ECO:0000313" key="10">
    <source>
        <dbReference type="EMBL" id="UWZ78941.1"/>
    </source>
</evidence>
<evidence type="ECO:0000256" key="4">
    <source>
        <dbReference type="ARBA" id="ARBA00022737"/>
    </source>
</evidence>
<accession>A0ABY5ZJN2</accession>
<dbReference type="InterPro" id="IPR036721">
    <property type="entry name" value="RCK_C_sf"/>
</dbReference>
<keyword evidence="2" id="KW-0813">Transport</keyword>
<evidence type="ECO:0000256" key="8">
    <source>
        <dbReference type="SAM" id="Phobius"/>
    </source>
</evidence>
<feature type="domain" description="RCK C-terminal" evidence="9">
    <location>
        <begin position="204"/>
        <end position="291"/>
    </location>
</feature>
<feature type="transmembrane region" description="Helical" evidence="8">
    <location>
        <begin position="180"/>
        <end position="200"/>
    </location>
</feature>
<dbReference type="PANTHER" id="PTHR43652">
    <property type="entry name" value="BASIC AMINO ACID ANTIPORTER YFCC-RELATED"/>
    <property type="match status" value="1"/>
</dbReference>
<feature type="transmembrane region" description="Helical" evidence="8">
    <location>
        <begin position="433"/>
        <end position="452"/>
    </location>
</feature>
<dbReference type="InterPro" id="IPR051679">
    <property type="entry name" value="DASS-Related_Transporters"/>
</dbReference>
<keyword evidence="6 8" id="KW-0472">Membrane</keyword>
<evidence type="ECO:0000256" key="3">
    <source>
        <dbReference type="ARBA" id="ARBA00022692"/>
    </source>
</evidence>
<feature type="transmembrane region" description="Helical" evidence="8">
    <location>
        <begin position="7"/>
        <end position="22"/>
    </location>
</feature>
<keyword evidence="4" id="KW-0677">Repeat</keyword>
<dbReference type="Pfam" id="PF03600">
    <property type="entry name" value="CitMHS"/>
    <property type="match status" value="1"/>
</dbReference>
<dbReference type="Proteomes" id="UP001060414">
    <property type="component" value="Chromosome"/>
</dbReference>
<evidence type="ECO:0000256" key="7">
    <source>
        <dbReference type="SAM" id="MobiDB-lite"/>
    </source>
</evidence>
<dbReference type="EMBL" id="CP092109">
    <property type="protein sequence ID" value="UWZ78941.1"/>
    <property type="molecule type" value="Genomic_DNA"/>
</dbReference>
<feature type="region of interest" description="Disordered" evidence="7">
    <location>
        <begin position="294"/>
        <end position="339"/>
    </location>
</feature>
<keyword evidence="3 8" id="KW-0812">Transmembrane</keyword>
<reference evidence="10" key="1">
    <citation type="journal article" date="2022" name="Environ. Microbiol.">
        <title>Geoalkalibacter halelectricus SAP #1 sp. nov. possessing extracellular electron transfer and mineral#reducing capabilities from a haloalkaline environment.</title>
        <authorList>
            <person name="Yadav S."/>
            <person name="Singh R."/>
            <person name="Sundharam S.S."/>
            <person name="Chaudhary S."/>
            <person name="Krishnamurthi S."/>
            <person name="Patil S.A."/>
        </authorList>
    </citation>
    <scope>NUCLEOTIDE SEQUENCE</scope>
    <source>
        <strain evidence="10">SAP-1</strain>
    </source>
</reference>
<evidence type="ECO:0000259" key="9">
    <source>
        <dbReference type="PROSITE" id="PS51202"/>
    </source>
</evidence>
<name>A0ABY5ZJN2_9BACT</name>
<dbReference type="InterPro" id="IPR006037">
    <property type="entry name" value="RCK_C"/>
</dbReference>
<dbReference type="PANTHER" id="PTHR43652:SF2">
    <property type="entry name" value="BASIC AMINO ACID ANTIPORTER YFCC-RELATED"/>
    <property type="match status" value="1"/>
</dbReference>
<evidence type="ECO:0000256" key="1">
    <source>
        <dbReference type="ARBA" id="ARBA00004141"/>
    </source>
</evidence>
<dbReference type="Pfam" id="PF02080">
    <property type="entry name" value="TrkA_C"/>
    <property type="match status" value="2"/>
</dbReference>
<keyword evidence="11" id="KW-1185">Reference proteome</keyword>
<feature type="transmembrane region" description="Helical" evidence="8">
    <location>
        <begin position="92"/>
        <end position="118"/>
    </location>
</feature>
<feature type="transmembrane region" description="Helical" evidence="8">
    <location>
        <begin position="484"/>
        <end position="504"/>
    </location>
</feature>
<evidence type="ECO:0000256" key="5">
    <source>
        <dbReference type="ARBA" id="ARBA00022989"/>
    </source>
</evidence>
<keyword evidence="5 8" id="KW-1133">Transmembrane helix</keyword>
<feature type="transmembrane region" description="Helical" evidence="8">
    <location>
        <begin position="603"/>
        <end position="623"/>
    </location>
</feature>
<dbReference type="InterPro" id="IPR004680">
    <property type="entry name" value="Cit_transptr-like_dom"/>
</dbReference>